<reference evidence="2 3" key="1">
    <citation type="submission" date="2019-05" db="EMBL/GenBank/DDBJ databases">
        <title>Draft Whole-Genome sequence of the green sulfur bacterium Prosthecochloris vibrioformis DSM 260.</title>
        <authorList>
            <person name="Meyer T.E."/>
            <person name="Kyndt J.A."/>
        </authorList>
    </citation>
    <scope>NUCLEOTIDE SEQUENCE [LARGE SCALE GENOMIC DNA]</scope>
    <source>
        <strain evidence="2 3">DSM 260</strain>
    </source>
</reference>
<dbReference type="Proteomes" id="UP000309544">
    <property type="component" value="Unassembled WGS sequence"/>
</dbReference>
<evidence type="ECO:0000313" key="3">
    <source>
        <dbReference type="Proteomes" id="UP000309544"/>
    </source>
</evidence>
<keyword evidence="3" id="KW-1185">Reference proteome</keyword>
<dbReference type="InterPro" id="IPR029060">
    <property type="entry name" value="PIN-like_dom_sf"/>
</dbReference>
<accession>A0A5C4RXW6</accession>
<dbReference type="Pfam" id="PF01850">
    <property type="entry name" value="PIN"/>
    <property type="match status" value="1"/>
</dbReference>
<comment type="caution">
    <text evidence="2">The sequence shown here is derived from an EMBL/GenBank/DDBJ whole genome shotgun (WGS) entry which is preliminary data.</text>
</comment>
<dbReference type="AlphaFoldDB" id="A0A5C4RXW6"/>
<name>A0A5C4RXW6_PROVB</name>
<dbReference type="InterPro" id="IPR002716">
    <property type="entry name" value="PIN_dom"/>
</dbReference>
<evidence type="ECO:0000313" key="2">
    <source>
        <dbReference type="EMBL" id="TNJ35894.1"/>
    </source>
</evidence>
<dbReference type="SUPFAM" id="SSF88723">
    <property type="entry name" value="PIN domain-like"/>
    <property type="match status" value="1"/>
</dbReference>
<sequence length="133" mass="14954">MRALDTNILVRFLTNDDATQAERVYRLFRQAEANREVFFVPVPVVLELFWVLESAYGIARQEILDAVDALMQVPVLEFDAQDAVRACIADARRSRGDLSDLLIARYAVSACEADSVLTFDRQAARSGLFVLVE</sequence>
<evidence type="ECO:0000259" key="1">
    <source>
        <dbReference type="Pfam" id="PF01850"/>
    </source>
</evidence>
<dbReference type="EMBL" id="VDCI01000010">
    <property type="protein sequence ID" value="TNJ35894.1"/>
    <property type="molecule type" value="Genomic_DNA"/>
</dbReference>
<dbReference type="RefSeq" id="WP_139626845.1">
    <property type="nucleotide sequence ID" value="NZ_VDCI01000010.1"/>
</dbReference>
<organism evidence="2 3">
    <name type="scientific">Prosthecochloris vibrioformis</name>
    <name type="common">Chlorobium vibrioforme</name>
    <dbReference type="NCBI Taxonomy" id="1098"/>
    <lineage>
        <taxon>Bacteria</taxon>
        <taxon>Pseudomonadati</taxon>
        <taxon>Chlorobiota</taxon>
        <taxon>Chlorobiia</taxon>
        <taxon>Chlorobiales</taxon>
        <taxon>Chlorobiaceae</taxon>
        <taxon>Prosthecochloris</taxon>
    </lineage>
</organism>
<dbReference type="Gene3D" id="3.40.50.1010">
    <property type="entry name" value="5'-nuclease"/>
    <property type="match status" value="1"/>
</dbReference>
<gene>
    <name evidence="2" type="ORF">FGF68_09440</name>
</gene>
<proteinExistence type="predicted"/>
<feature type="domain" description="PIN" evidence="1">
    <location>
        <begin position="4"/>
        <end position="125"/>
    </location>
</feature>
<protein>
    <submittedName>
        <fullName evidence="2">Type II toxin-antitoxin system VapC family toxin</fullName>
    </submittedName>
</protein>